<dbReference type="PANTHER" id="PTHR30521:SF4">
    <property type="entry name" value="DEFERROCHELATASE"/>
    <property type="match status" value="1"/>
</dbReference>
<evidence type="ECO:0000256" key="8">
    <source>
        <dbReference type="ARBA" id="ARBA00025737"/>
    </source>
</evidence>
<dbReference type="Proteomes" id="UP000000628">
    <property type="component" value="Chromosome"/>
</dbReference>
<dbReference type="InterPro" id="IPR011008">
    <property type="entry name" value="Dimeric_a/b-barrel"/>
</dbReference>
<feature type="domain" description="Dyp-type peroxidase N-terminal" evidence="10">
    <location>
        <begin position="69"/>
        <end position="211"/>
    </location>
</feature>
<keyword evidence="7" id="KW-0408">Iron</keyword>
<keyword evidence="13" id="KW-1185">Reference proteome</keyword>
<keyword evidence="6" id="KW-0560">Oxidoreductase</keyword>
<proteinExistence type="inferred from homology"/>
<reference evidence="12 13" key="1">
    <citation type="journal article" date="2009" name="Stand. Genomic Sci.">
        <title>Complete genome sequence of Jonesia denitrificans type strain (Prevot 55134).</title>
        <authorList>
            <person name="Pukall R."/>
            <person name="Gehrich-Schroter G."/>
            <person name="Lapidus A."/>
            <person name="Nolan M."/>
            <person name="Glavina Del Rio T."/>
            <person name="Lucas S."/>
            <person name="Chen F."/>
            <person name="Tice H."/>
            <person name="Pitluck S."/>
            <person name="Cheng J.F."/>
            <person name="Copeland A."/>
            <person name="Saunders E."/>
            <person name="Brettin T."/>
            <person name="Detter J.C."/>
            <person name="Bruce D."/>
            <person name="Goodwin L."/>
            <person name="Pati A."/>
            <person name="Ivanova N."/>
            <person name="Mavromatis K."/>
            <person name="Ovchinnikova G."/>
            <person name="Chen A."/>
            <person name="Palaniappan K."/>
            <person name="Land M."/>
            <person name="Hauser L."/>
            <person name="Chang Y.J."/>
            <person name="Jeffries C.D."/>
            <person name="Chain P."/>
            <person name="Goker M."/>
            <person name="Bristow J."/>
            <person name="Eisen J.A."/>
            <person name="Markowitz V."/>
            <person name="Hugenholtz P."/>
            <person name="Kyrpides N.C."/>
            <person name="Klenk H.P."/>
            <person name="Han C."/>
        </authorList>
    </citation>
    <scope>NUCLEOTIDE SEQUENCE [LARGE SCALE GENOMIC DNA]</scope>
    <source>
        <strain evidence="13">ATCC 14870 / DSM 20603 / BCRC 15368 / CIP 55.134 / JCM 11481 / NBRC 15587 / NCTC 10816 / Prevot 55134</strain>
    </source>
</reference>
<evidence type="ECO:0000313" key="12">
    <source>
        <dbReference type="EMBL" id="ACV08827.1"/>
    </source>
</evidence>
<evidence type="ECO:0000256" key="9">
    <source>
        <dbReference type="SAM" id="MobiDB-lite"/>
    </source>
</evidence>
<evidence type="ECO:0000256" key="5">
    <source>
        <dbReference type="ARBA" id="ARBA00022729"/>
    </source>
</evidence>
<comment type="similarity">
    <text evidence="8">Belongs to the DyP-type peroxidase family.</text>
</comment>
<dbReference type="NCBIfam" id="TIGR01413">
    <property type="entry name" value="Dyp_perox_fam"/>
    <property type="match status" value="1"/>
</dbReference>
<dbReference type="InterPro" id="IPR006314">
    <property type="entry name" value="Dyp_peroxidase"/>
</dbReference>
<dbReference type="SUPFAM" id="SSF54909">
    <property type="entry name" value="Dimeric alpha+beta barrel"/>
    <property type="match status" value="1"/>
</dbReference>
<dbReference type="HOGENOM" id="CLU_039488_1_2_11"/>
<dbReference type="AlphaFoldDB" id="C7R3X0"/>
<dbReference type="InterPro" id="IPR048328">
    <property type="entry name" value="Dyp_perox_C"/>
</dbReference>
<feature type="domain" description="Dyp-type peroxidase C-terminal" evidence="11">
    <location>
        <begin position="224"/>
        <end position="401"/>
    </location>
</feature>
<dbReference type="Pfam" id="PF04261">
    <property type="entry name" value="Dyp_perox_N"/>
    <property type="match status" value="1"/>
</dbReference>
<dbReference type="PROSITE" id="PS51404">
    <property type="entry name" value="DYP_PEROXIDASE"/>
    <property type="match status" value="1"/>
</dbReference>
<dbReference type="RefSeq" id="WP_015771455.1">
    <property type="nucleotide sequence ID" value="NC_013174.1"/>
</dbReference>
<organism evidence="12 13">
    <name type="scientific">Jonesia denitrificans (strain ATCC 14870 / DSM 20603 / BCRC 15368 / CIP 55.134 / JCM 11481 / NBRC 15587 / NCTC 10816 / Prevot 55134)</name>
    <name type="common">Listeria denitrificans</name>
    <dbReference type="NCBI Taxonomy" id="471856"/>
    <lineage>
        <taxon>Bacteria</taxon>
        <taxon>Bacillati</taxon>
        <taxon>Actinomycetota</taxon>
        <taxon>Actinomycetes</taxon>
        <taxon>Micrococcales</taxon>
        <taxon>Jonesiaceae</taxon>
        <taxon>Jonesia</taxon>
    </lineage>
</organism>
<evidence type="ECO:0000259" key="10">
    <source>
        <dbReference type="Pfam" id="PF04261"/>
    </source>
</evidence>
<dbReference type="GO" id="GO:0004601">
    <property type="term" value="F:peroxidase activity"/>
    <property type="evidence" value="ECO:0007669"/>
    <property type="project" value="UniProtKB-KW"/>
</dbReference>
<keyword evidence="2 12" id="KW-0575">Peroxidase</keyword>
<dbReference type="STRING" id="471856.Jden_1171"/>
<evidence type="ECO:0000256" key="7">
    <source>
        <dbReference type="ARBA" id="ARBA00023004"/>
    </source>
</evidence>
<dbReference type="GO" id="GO:0020037">
    <property type="term" value="F:heme binding"/>
    <property type="evidence" value="ECO:0007669"/>
    <property type="project" value="InterPro"/>
</dbReference>
<sequence>MTSDREPHLTRRQWLTSAAVIGGTAVAGGSLGGILHHSQGATTASSTSDEPTDDVFFGHVREPFYGPHQAGITSAIQAHASYLGFTFHPHATATDVVRTLRILTHDAALLTQGKGALADTEPELAHTPARLTVTVGFGPEFFDRAGIPHLRPPHLAQLPSYRIDRLDPAYGQTDLLLLIQGDDPTSVAHAARVHTRQIRSFAQRAWTQHGFSYARGTHPQGTTMRNLMGQVDGTHTAHTQASDEHVWLRDSDGDRHVGATTFVLRRIAMTLDTWDEVDRPGREDALGRRMSDGAPLTGTAEHDPPDFEARNDLGFPVIAPYAHIRRAHHPDPTVRIYRRAYNFNDPPTPDNPHTTGLLFGSFQRSIPNQYLPIQNRLAELDALNEWTIPVGSAVYYIPPGVREGQFLGEQLLT</sequence>
<dbReference type="EMBL" id="CP001706">
    <property type="protein sequence ID" value="ACV08827.1"/>
    <property type="molecule type" value="Genomic_DNA"/>
</dbReference>
<evidence type="ECO:0000256" key="4">
    <source>
        <dbReference type="ARBA" id="ARBA00022723"/>
    </source>
</evidence>
<dbReference type="InterPro" id="IPR006311">
    <property type="entry name" value="TAT_signal"/>
</dbReference>
<keyword evidence="3" id="KW-0349">Heme</keyword>
<name>C7R3X0_JONDD</name>
<feature type="region of interest" description="Disordered" evidence="9">
    <location>
        <begin position="278"/>
        <end position="305"/>
    </location>
</feature>
<dbReference type="KEGG" id="jde:Jden_1171"/>
<protein>
    <submittedName>
        <fullName evidence="12">Dyp-type peroxidase family</fullName>
    </submittedName>
</protein>
<keyword evidence="4" id="KW-0479">Metal-binding</keyword>
<dbReference type="OrthoDB" id="9781066at2"/>
<dbReference type="PROSITE" id="PS51318">
    <property type="entry name" value="TAT"/>
    <property type="match status" value="1"/>
</dbReference>
<dbReference type="InterPro" id="IPR048327">
    <property type="entry name" value="Dyp_perox_N"/>
</dbReference>
<dbReference type="GO" id="GO:0005829">
    <property type="term" value="C:cytosol"/>
    <property type="evidence" value="ECO:0007669"/>
    <property type="project" value="TreeGrafter"/>
</dbReference>
<accession>C7R3X0</accession>
<evidence type="ECO:0000256" key="6">
    <source>
        <dbReference type="ARBA" id="ARBA00023002"/>
    </source>
</evidence>
<dbReference type="PANTHER" id="PTHR30521">
    <property type="entry name" value="DEFERROCHELATASE/PEROXIDASE"/>
    <property type="match status" value="1"/>
</dbReference>
<evidence type="ECO:0000256" key="1">
    <source>
        <dbReference type="ARBA" id="ARBA00001970"/>
    </source>
</evidence>
<keyword evidence="5" id="KW-0732">Signal</keyword>
<dbReference type="Pfam" id="PF20628">
    <property type="entry name" value="Dyp_perox_C"/>
    <property type="match status" value="1"/>
</dbReference>
<evidence type="ECO:0000259" key="11">
    <source>
        <dbReference type="Pfam" id="PF20628"/>
    </source>
</evidence>
<evidence type="ECO:0000313" key="13">
    <source>
        <dbReference type="Proteomes" id="UP000000628"/>
    </source>
</evidence>
<feature type="compositionally biased region" description="Basic and acidic residues" evidence="9">
    <location>
        <begin position="278"/>
        <end position="291"/>
    </location>
</feature>
<dbReference type="GO" id="GO:0046872">
    <property type="term" value="F:metal ion binding"/>
    <property type="evidence" value="ECO:0007669"/>
    <property type="project" value="UniProtKB-KW"/>
</dbReference>
<dbReference type="eggNOG" id="COG2837">
    <property type="taxonomic scope" value="Bacteria"/>
</dbReference>
<comment type="cofactor">
    <cofactor evidence="1">
        <name>heme b</name>
        <dbReference type="ChEBI" id="CHEBI:60344"/>
    </cofactor>
</comment>
<evidence type="ECO:0000256" key="2">
    <source>
        <dbReference type="ARBA" id="ARBA00022559"/>
    </source>
</evidence>
<gene>
    <name evidence="12" type="ordered locus">Jden_1171</name>
</gene>
<evidence type="ECO:0000256" key="3">
    <source>
        <dbReference type="ARBA" id="ARBA00022617"/>
    </source>
</evidence>